<dbReference type="Pfam" id="PF13302">
    <property type="entry name" value="Acetyltransf_3"/>
    <property type="match status" value="1"/>
</dbReference>
<dbReference type="InterPro" id="IPR000182">
    <property type="entry name" value="GNAT_dom"/>
</dbReference>
<sequence length="177" mass="19509">MLDPQPTIVADRITLRPLRKSDKGLMQHYAGDERVARYTQTVPHPLPPGTVEGVIDRALAPDRTEDVWAMDGSATELGELVGIIKLKRMEPVRGVQSEISYWVAPAMWNTGLASEAVRALLDANPHQADTIFAAVFQDSLPSARVLTNAGFEYIGDAEAWSVARNAKVPTWTYLKKL</sequence>
<dbReference type="PANTHER" id="PTHR43792">
    <property type="entry name" value="GNAT FAMILY, PUTATIVE (AFU_ORTHOLOGUE AFUA_3G00765)-RELATED-RELATED"/>
    <property type="match status" value="1"/>
</dbReference>
<dbReference type="PROSITE" id="PS51186">
    <property type="entry name" value="GNAT"/>
    <property type="match status" value="1"/>
</dbReference>
<dbReference type="SUPFAM" id="SSF55729">
    <property type="entry name" value="Acyl-CoA N-acyltransferases (Nat)"/>
    <property type="match status" value="1"/>
</dbReference>
<dbReference type="EMBL" id="CP021404">
    <property type="protein sequence ID" value="ATI42460.1"/>
    <property type="molecule type" value="Genomic_DNA"/>
</dbReference>
<keyword evidence="3" id="KW-1185">Reference proteome</keyword>
<organism evidence="2 3">
    <name type="scientific">Pacificitalea manganoxidans</name>
    <dbReference type="NCBI Taxonomy" id="1411902"/>
    <lineage>
        <taxon>Bacteria</taxon>
        <taxon>Pseudomonadati</taxon>
        <taxon>Pseudomonadota</taxon>
        <taxon>Alphaproteobacteria</taxon>
        <taxon>Rhodobacterales</taxon>
        <taxon>Paracoccaceae</taxon>
        <taxon>Pacificitalea</taxon>
    </lineage>
</organism>
<dbReference type="AlphaFoldDB" id="A0A291M0M6"/>
<dbReference type="OrthoDB" id="9804153at2"/>
<protein>
    <submittedName>
        <fullName evidence="2">GNAT family N-acetyltransferase</fullName>
    </submittedName>
</protein>
<dbReference type="GO" id="GO:0016747">
    <property type="term" value="F:acyltransferase activity, transferring groups other than amino-acyl groups"/>
    <property type="evidence" value="ECO:0007669"/>
    <property type="project" value="InterPro"/>
</dbReference>
<name>A0A291M0M6_9RHOB</name>
<dbReference type="InterPro" id="IPR016181">
    <property type="entry name" value="Acyl_CoA_acyltransferase"/>
</dbReference>
<dbReference type="Gene3D" id="3.40.630.30">
    <property type="match status" value="1"/>
</dbReference>
<feature type="domain" description="N-acetyltransferase" evidence="1">
    <location>
        <begin position="13"/>
        <end position="177"/>
    </location>
</feature>
<dbReference type="KEGG" id="cmag:CBW24_10890"/>
<dbReference type="Proteomes" id="UP000219050">
    <property type="component" value="Chromosome"/>
</dbReference>
<evidence type="ECO:0000259" key="1">
    <source>
        <dbReference type="PROSITE" id="PS51186"/>
    </source>
</evidence>
<evidence type="ECO:0000313" key="3">
    <source>
        <dbReference type="Proteomes" id="UP000219050"/>
    </source>
</evidence>
<dbReference type="RefSeq" id="WP_088661891.1">
    <property type="nucleotide sequence ID" value="NZ_CP021404.1"/>
</dbReference>
<proteinExistence type="predicted"/>
<evidence type="ECO:0000313" key="2">
    <source>
        <dbReference type="EMBL" id="ATI42460.1"/>
    </source>
</evidence>
<gene>
    <name evidence="2" type="ORF">CBW24_10890</name>
</gene>
<dbReference type="InterPro" id="IPR051531">
    <property type="entry name" value="N-acetyltransferase"/>
</dbReference>
<reference evidence="2 3" key="1">
    <citation type="submission" date="2017-05" db="EMBL/GenBank/DDBJ databases">
        <title>Comparative genomic and metabolic analysis of manganese-oxidizing mechanisms in Celeribater manganoxidans DY25T: its adaption to the environment of polymetallic nodule.</title>
        <authorList>
            <person name="Wang X."/>
        </authorList>
    </citation>
    <scope>NUCLEOTIDE SEQUENCE [LARGE SCALE GENOMIC DNA]</scope>
    <source>
        <strain evidence="2 3">DY25</strain>
    </source>
</reference>
<keyword evidence="2" id="KW-0808">Transferase</keyword>
<accession>A0A291M0M6</accession>